<dbReference type="EMBL" id="CAGS01000255">
    <property type="protein sequence ID" value="CCF84258.1"/>
    <property type="molecule type" value="Genomic_DNA"/>
</dbReference>
<dbReference type="CDD" id="cd00865">
    <property type="entry name" value="PEBP_bact_arch"/>
    <property type="match status" value="1"/>
</dbReference>
<organism evidence="1 2">
    <name type="scientific">Nitrolancea hollandica Lb</name>
    <dbReference type="NCBI Taxonomy" id="1129897"/>
    <lineage>
        <taxon>Bacteria</taxon>
        <taxon>Pseudomonadati</taxon>
        <taxon>Thermomicrobiota</taxon>
        <taxon>Thermomicrobia</taxon>
        <taxon>Sphaerobacterales</taxon>
        <taxon>Sphaerobacterineae</taxon>
        <taxon>Sphaerobacteraceae</taxon>
        <taxon>Nitrolancea</taxon>
    </lineage>
</organism>
<dbReference type="Gene3D" id="3.90.280.10">
    <property type="entry name" value="PEBP-like"/>
    <property type="match status" value="1"/>
</dbReference>
<proteinExistence type="predicted"/>
<name>I4EHU6_9BACT</name>
<protein>
    <recommendedName>
        <fullName evidence="3">PEBP family protein</fullName>
    </recommendedName>
</protein>
<dbReference type="Proteomes" id="UP000004221">
    <property type="component" value="Unassembled WGS sequence"/>
</dbReference>
<dbReference type="PANTHER" id="PTHR30289:SF1">
    <property type="entry name" value="PEBP (PHOSPHATIDYLETHANOLAMINE-BINDING PROTEIN) FAMILY PROTEIN"/>
    <property type="match status" value="1"/>
</dbReference>
<dbReference type="PANTHER" id="PTHR30289">
    <property type="entry name" value="UNCHARACTERIZED PROTEIN YBCL-RELATED"/>
    <property type="match status" value="1"/>
</dbReference>
<accession>I4EHU6</accession>
<dbReference type="Pfam" id="PF01161">
    <property type="entry name" value="PBP"/>
    <property type="match status" value="1"/>
</dbReference>
<dbReference type="SUPFAM" id="SSF49777">
    <property type="entry name" value="PEBP-like"/>
    <property type="match status" value="1"/>
</dbReference>
<evidence type="ECO:0008006" key="3">
    <source>
        <dbReference type="Google" id="ProtNLM"/>
    </source>
</evidence>
<keyword evidence="2" id="KW-1185">Reference proteome</keyword>
<evidence type="ECO:0000313" key="1">
    <source>
        <dbReference type="EMBL" id="CCF84258.1"/>
    </source>
</evidence>
<reference evidence="1 2" key="1">
    <citation type="journal article" date="2012" name="ISME J.">
        <title>Nitrification expanded: discovery, physiology and genomics of a nitrite-oxidizing bacterium from the phylum Chloroflexi.</title>
        <authorList>
            <person name="Sorokin D.Y."/>
            <person name="Lucker S."/>
            <person name="Vejmelkova D."/>
            <person name="Kostrikina N.A."/>
            <person name="Kleerebezem R."/>
            <person name="Rijpstra W.I."/>
            <person name="Damste J.S."/>
            <person name="Le Paslier D."/>
            <person name="Muyzer G."/>
            <person name="Wagner M."/>
            <person name="van Loosdrecht M.C."/>
            <person name="Daims H."/>
        </authorList>
    </citation>
    <scope>NUCLEOTIDE SEQUENCE [LARGE SCALE GENOMIC DNA]</scope>
    <source>
        <strain evidence="2">none</strain>
    </source>
</reference>
<comment type="caution">
    <text evidence="1">The sequence shown here is derived from an EMBL/GenBank/DDBJ whole genome shotgun (WGS) entry which is preliminary data.</text>
</comment>
<dbReference type="InterPro" id="IPR008914">
    <property type="entry name" value="PEBP"/>
</dbReference>
<dbReference type="NCBIfam" id="TIGR00481">
    <property type="entry name" value="YbhB/YbcL family Raf kinase inhibitor-like protein"/>
    <property type="match status" value="1"/>
</dbReference>
<dbReference type="AlphaFoldDB" id="I4EHU6"/>
<evidence type="ECO:0000313" key="2">
    <source>
        <dbReference type="Proteomes" id="UP000004221"/>
    </source>
</evidence>
<dbReference type="InterPro" id="IPR005247">
    <property type="entry name" value="YbhB_YbcL/LppC-like"/>
</dbReference>
<dbReference type="OrthoDB" id="9797506at2"/>
<gene>
    <name evidence="1" type="ORF">NITHO_3280005</name>
</gene>
<dbReference type="InterPro" id="IPR036610">
    <property type="entry name" value="PEBP-like_sf"/>
</dbReference>
<sequence>MSLTLVSEAFELGGAIPSRHTCDGEDSSPPLSWTGVPPNVAVFALTLELAIDGPDFLREVFVHWLLFNIPAGVHHLPAGIPAVPRLEDGTVQALNDFERIGYSGPCPPPGQLHHYRFTLYALEAPLNLDAGDSKAQVYDAMVGQILDQAELMGTYQRLSR</sequence>